<protein>
    <submittedName>
        <fullName evidence="2">Uncharacterized protein</fullName>
    </submittedName>
</protein>
<name>A0A4Z2G0U0_9TELE</name>
<feature type="region of interest" description="Disordered" evidence="1">
    <location>
        <begin position="24"/>
        <end position="82"/>
    </location>
</feature>
<dbReference type="EMBL" id="SRLO01000785">
    <property type="protein sequence ID" value="TNN46513.1"/>
    <property type="molecule type" value="Genomic_DNA"/>
</dbReference>
<dbReference type="AlphaFoldDB" id="A0A4Z2G0U0"/>
<reference evidence="2 3" key="1">
    <citation type="submission" date="2019-03" db="EMBL/GenBank/DDBJ databases">
        <title>First draft genome of Liparis tanakae, snailfish: a comprehensive survey of snailfish specific genes.</title>
        <authorList>
            <person name="Kim W."/>
            <person name="Song I."/>
            <person name="Jeong J.-H."/>
            <person name="Kim D."/>
            <person name="Kim S."/>
            <person name="Ryu S."/>
            <person name="Song J.Y."/>
            <person name="Lee S.K."/>
        </authorList>
    </citation>
    <scope>NUCLEOTIDE SEQUENCE [LARGE SCALE GENOMIC DNA]</scope>
    <source>
        <tissue evidence="2">Muscle</tissue>
    </source>
</reference>
<feature type="compositionally biased region" description="Basic and acidic residues" evidence="1">
    <location>
        <begin position="46"/>
        <end position="77"/>
    </location>
</feature>
<dbReference type="Proteomes" id="UP000314294">
    <property type="component" value="Unassembled WGS sequence"/>
</dbReference>
<evidence type="ECO:0000313" key="2">
    <source>
        <dbReference type="EMBL" id="TNN46513.1"/>
    </source>
</evidence>
<comment type="caution">
    <text evidence="2">The sequence shown here is derived from an EMBL/GenBank/DDBJ whole genome shotgun (WGS) entry which is preliminary data.</text>
</comment>
<sequence length="107" mass="11866">MSRRVRLRQERLGTISFRRRSRLVEHHQPPSAAAASALNSNGEQMKVTERGKEKMKKDWKGVKEGAHKESRRKERCMDGGGQGGKVSCEFLALKEAGSKEGVSSRGG</sequence>
<gene>
    <name evidence="2" type="ORF">EYF80_043277</name>
</gene>
<accession>A0A4Z2G0U0</accession>
<evidence type="ECO:0000313" key="3">
    <source>
        <dbReference type="Proteomes" id="UP000314294"/>
    </source>
</evidence>
<proteinExistence type="predicted"/>
<keyword evidence="3" id="KW-1185">Reference proteome</keyword>
<evidence type="ECO:0000256" key="1">
    <source>
        <dbReference type="SAM" id="MobiDB-lite"/>
    </source>
</evidence>
<organism evidence="2 3">
    <name type="scientific">Liparis tanakae</name>
    <name type="common">Tanaka's snailfish</name>
    <dbReference type="NCBI Taxonomy" id="230148"/>
    <lineage>
        <taxon>Eukaryota</taxon>
        <taxon>Metazoa</taxon>
        <taxon>Chordata</taxon>
        <taxon>Craniata</taxon>
        <taxon>Vertebrata</taxon>
        <taxon>Euteleostomi</taxon>
        <taxon>Actinopterygii</taxon>
        <taxon>Neopterygii</taxon>
        <taxon>Teleostei</taxon>
        <taxon>Neoteleostei</taxon>
        <taxon>Acanthomorphata</taxon>
        <taxon>Eupercaria</taxon>
        <taxon>Perciformes</taxon>
        <taxon>Cottioidei</taxon>
        <taxon>Cottales</taxon>
        <taxon>Liparidae</taxon>
        <taxon>Liparis</taxon>
    </lineage>
</organism>